<reference evidence="1 2" key="1">
    <citation type="submission" date="2013-01" db="EMBL/GenBank/DDBJ databases">
        <authorList>
            <person name="Harkins D.M."/>
            <person name="Durkin A.S."/>
            <person name="Brinkac L.M."/>
            <person name="Haft D.H."/>
            <person name="Selengut J.D."/>
            <person name="Sanka R."/>
            <person name="DePew J."/>
            <person name="Purushe J."/>
            <person name="Chanthongthip A."/>
            <person name="Lattana O."/>
            <person name="Phetsouvanh R."/>
            <person name="Newton P.N."/>
            <person name="Vinetz J.M."/>
            <person name="Sutton G.G."/>
            <person name="Nierman W.C."/>
            <person name="Fouts D.E."/>
        </authorList>
    </citation>
    <scope>NUCLEOTIDE SEQUENCE [LARGE SCALE GENOMIC DNA]</scope>
    <source>
        <strain evidence="1 2">UI 13098</strain>
    </source>
</reference>
<gene>
    <name evidence="1" type="ORF">LEP1GSC108_1562</name>
</gene>
<keyword evidence="2" id="KW-1185">Reference proteome</keyword>
<name>M6Q512_9LEPT</name>
<dbReference type="AlphaFoldDB" id="M6Q512"/>
<accession>M6Q512</accession>
<comment type="caution">
    <text evidence="1">The sequence shown here is derived from an EMBL/GenBank/DDBJ whole genome shotgun (WGS) entry which is preliminary data.</text>
</comment>
<proteinExistence type="predicted"/>
<evidence type="ECO:0000313" key="1">
    <source>
        <dbReference type="EMBL" id="EMN88290.1"/>
    </source>
</evidence>
<protein>
    <submittedName>
        <fullName evidence="1">Uncharacterized protein</fullName>
    </submittedName>
</protein>
<sequence length="65" mass="8256">MKRFSKSPELSRAFSFFKFLTSEFKYKFWIFEESFLISPRAIRIFQLVRRRSMHIRMFWFCQKMK</sequence>
<evidence type="ECO:0000313" key="2">
    <source>
        <dbReference type="Proteomes" id="UP000012118"/>
    </source>
</evidence>
<organism evidence="1 2">
    <name type="scientific">Leptospira weilii str. UI 13098</name>
    <dbReference type="NCBI Taxonomy" id="1088542"/>
    <lineage>
        <taxon>Bacteria</taxon>
        <taxon>Pseudomonadati</taxon>
        <taxon>Spirochaetota</taxon>
        <taxon>Spirochaetia</taxon>
        <taxon>Leptospirales</taxon>
        <taxon>Leptospiraceae</taxon>
        <taxon>Leptospira</taxon>
    </lineage>
</organism>
<dbReference type="Proteomes" id="UP000012118">
    <property type="component" value="Unassembled WGS sequence"/>
</dbReference>
<dbReference type="EMBL" id="AHNU02000082">
    <property type="protein sequence ID" value="EMN88290.1"/>
    <property type="molecule type" value="Genomic_DNA"/>
</dbReference>